<dbReference type="KEGG" id="hir:HETIRDRAFT_480138"/>
<dbReference type="GO" id="GO:0000159">
    <property type="term" value="C:protein phosphatase type 2A complex"/>
    <property type="evidence" value="ECO:0007669"/>
    <property type="project" value="TreeGrafter"/>
</dbReference>
<evidence type="ECO:0000256" key="3">
    <source>
        <dbReference type="ARBA" id="ARBA00011019"/>
    </source>
</evidence>
<dbReference type="PIRSF" id="PIRSF016325">
    <property type="entry name" value="Phstyr_phstse_ac"/>
    <property type="match status" value="1"/>
</dbReference>
<gene>
    <name evidence="9" type="ORF">HETIRDRAFT_480138</name>
</gene>
<dbReference type="PANTHER" id="PTHR10012">
    <property type="entry name" value="SERINE/THREONINE-PROTEIN PHOSPHATASE 2A REGULATORY SUBUNIT B"/>
    <property type="match status" value="1"/>
</dbReference>
<dbReference type="Pfam" id="PF03095">
    <property type="entry name" value="PTPA"/>
    <property type="match status" value="1"/>
</dbReference>
<evidence type="ECO:0000256" key="4">
    <source>
        <dbReference type="ARBA" id="ARBA00022490"/>
    </source>
</evidence>
<dbReference type="FunFam" id="1.20.120.1150:FF:000002">
    <property type="entry name" value="Serine/threonine-protein phosphatase 2A activator"/>
    <property type="match status" value="1"/>
</dbReference>
<comment type="similarity">
    <text evidence="3 8">Belongs to the PTPA-type PPIase family.</text>
</comment>
<dbReference type="FunCoup" id="W4JV76">
    <property type="interactions" value="58"/>
</dbReference>
<organism evidence="9 10">
    <name type="scientific">Heterobasidion irregulare (strain TC 32-1)</name>
    <dbReference type="NCBI Taxonomy" id="747525"/>
    <lineage>
        <taxon>Eukaryota</taxon>
        <taxon>Fungi</taxon>
        <taxon>Dikarya</taxon>
        <taxon>Basidiomycota</taxon>
        <taxon>Agaricomycotina</taxon>
        <taxon>Agaricomycetes</taxon>
        <taxon>Russulales</taxon>
        <taxon>Bondarzewiaceae</taxon>
        <taxon>Heterobasidion</taxon>
        <taxon>Heterobasidion annosum species complex</taxon>
    </lineage>
</organism>
<keyword evidence="6 8" id="KW-0413">Isomerase</keyword>
<dbReference type="HOGENOM" id="CLU_030733_0_0_1"/>
<dbReference type="GO" id="GO:0008160">
    <property type="term" value="F:protein tyrosine phosphatase activator activity"/>
    <property type="evidence" value="ECO:0007669"/>
    <property type="project" value="TreeGrafter"/>
</dbReference>
<dbReference type="Proteomes" id="UP000030671">
    <property type="component" value="Unassembled WGS sequence"/>
</dbReference>
<keyword evidence="10" id="KW-1185">Reference proteome</keyword>
<comment type="subcellular location">
    <subcellularLocation>
        <location evidence="2 8">Cytoplasm</location>
    </subcellularLocation>
</comment>
<keyword evidence="5 8" id="KW-0697">Rotamase</keyword>
<dbReference type="SUPFAM" id="SSF140984">
    <property type="entry name" value="PTPA-like"/>
    <property type="match status" value="1"/>
</dbReference>
<dbReference type="EMBL" id="KI925463">
    <property type="protein sequence ID" value="ETW77478.1"/>
    <property type="molecule type" value="Genomic_DNA"/>
</dbReference>
<dbReference type="EC" id="5.2.1.8" evidence="8"/>
<dbReference type="eggNOG" id="KOG2867">
    <property type="taxonomic scope" value="Eukaryota"/>
</dbReference>
<dbReference type="Gene3D" id="1.20.120.1150">
    <property type="match status" value="1"/>
</dbReference>
<evidence type="ECO:0000313" key="9">
    <source>
        <dbReference type="EMBL" id="ETW77478.1"/>
    </source>
</evidence>
<dbReference type="OrthoDB" id="16120at2759"/>
<accession>W4JV76</accession>
<dbReference type="CDD" id="cd04087">
    <property type="entry name" value="PTPA"/>
    <property type="match status" value="1"/>
</dbReference>
<dbReference type="GO" id="GO:0005737">
    <property type="term" value="C:cytoplasm"/>
    <property type="evidence" value="ECO:0007669"/>
    <property type="project" value="UniProtKB-SubCell"/>
</dbReference>
<evidence type="ECO:0000256" key="1">
    <source>
        <dbReference type="ARBA" id="ARBA00000971"/>
    </source>
</evidence>
<evidence type="ECO:0000256" key="6">
    <source>
        <dbReference type="ARBA" id="ARBA00023235"/>
    </source>
</evidence>
<comment type="function">
    <text evidence="7">PPIases accelerate the folding of proteins. It catalyzes the cis-trans isomerization of proline imidic peptide bonds in oligopeptides. Acts as a regulatory subunit for PP2A-like phosphatases modulating their activity or substrate specificity, probably by inducing a conformational change in the catalytic subunit, a direct target of the PPIase. Can reactivate inactive phosphatase PP2A-phosphatase methylesterase complexes (PP2Ai) in presence of ATP and Mg(2+) by dissociating the inactive form from the complex.</text>
</comment>
<evidence type="ECO:0000256" key="5">
    <source>
        <dbReference type="ARBA" id="ARBA00023110"/>
    </source>
</evidence>
<name>W4JV76_HETIT</name>
<comment type="catalytic activity">
    <reaction evidence="1 8">
        <text>[protein]-peptidylproline (omega=180) = [protein]-peptidylproline (omega=0)</text>
        <dbReference type="Rhea" id="RHEA:16237"/>
        <dbReference type="Rhea" id="RHEA-COMP:10747"/>
        <dbReference type="Rhea" id="RHEA-COMP:10748"/>
        <dbReference type="ChEBI" id="CHEBI:83833"/>
        <dbReference type="ChEBI" id="CHEBI:83834"/>
        <dbReference type="EC" id="5.2.1.8"/>
    </reaction>
</comment>
<keyword evidence="4 8" id="KW-0963">Cytoplasm</keyword>
<reference evidence="9 10" key="1">
    <citation type="journal article" date="2012" name="New Phytol.">
        <title>Insight into trade-off between wood decay and parasitism from the genome of a fungal forest pathogen.</title>
        <authorList>
            <person name="Olson A."/>
            <person name="Aerts A."/>
            <person name="Asiegbu F."/>
            <person name="Belbahri L."/>
            <person name="Bouzid O."/>
            <person name="Broberg A."/>
            <person name="Canback B."/>
            <person name="Coutinho P.M."/>
            <person name="Cullen D."/>
            <person name="Dalman K."/>
            <person name="Deflorio G."/>
            <person name="van Diepen L.T."/>
            <person name="Dunand C."/>
            <person name="Duplessis S."/>
            <person name="Durling M."/>
            <person name="Gonthier P."/>
            <person name="Grimwood J."/>
            <person name="Fossdal C.G."/>
            <person name="Hansson D."/>
            <person name="Henrissat B."/>
            <person name="Hietala A."/>
            <person name="Himmelstrand K."/>
            <person name="Hoffmeister D."/>
            <person name="Hogberg N."/>
            <person name="James T.Y."/>
            <person name="Karlsson M."/>
            <person name="Kohler A."/>
            <person name="Kues U."/>
            <person name="Lee Y.H."/>
            <person name="Lin Y.C."/>
            <person name="Lind M."/>
            <person name="Lindquist E."/>
            <person name="Lombard V."/>
            <person name="Lucas S."/>
            <person name="Lunden K."/>
            <person name="Morin E."/>
            <person name="Murat C."/>
            <person name="Park J."/>
            <person name="Raffaello T."/>
            <person name="Rouze P."/>
            <person name="Salamov A."/>
            <person name="Schmutz J."/>
            <person name="Solheim H."/>
            <person name="Stahlberg J."/>
            <person name="Velez H."/>
            <person name="de Vries R.P."/>
            <person name="Wiebenga A."/>
            <person name="Woodward S."/>
            <person name="Yakovlev I."/>
            <person name="Garbelotto M."/>
            <person name="Martin F."/>
            <person name="Grigoriev I.V."/>
            <person name="Stenlid J."/>
        </authorList>
    </citation>
    <scope>NUCLEOTIDE SEQUENCE [LARGE SCALE GENOMIC DNA]</scope>
    <source>
        <strain evidence="9 10">TC 32-1</strain>
    </source>
</reference>
<dbReference type="InParanoid" id="W4JV76"/>
<evidence type="ECO:0000313" key="10">
    <source>
        <dbReference type="Proteomes" id="UP000030671"/>
    </source>
</evidence>
<evidence type="ECO:0000256" key="7">
    <source>
        <dbReference type="ARBA" id="ARBA00025287"/>
    </source>
</evidence>
<dbReference type="InterPro" id="IPR004327">
    <property type="entry name" value="Phstyr_phstse_ac"/>
</dbReference>
<dbReference type="PANTHER" id="PTHR10012:SF5">
    <property type="entry name" value="SERINE_THREONINE-PROTEIN PHOSPHATASE 2A ACTIVATOR 2"/>
    <property type="match status" value="1"/>
</dbReference>
<dbReference type="STRING" id="747525.W4JV76"/>
<evidence type="ECO:0000256" key="8">
    <source>
        <dbReference type="RuleBase" id="RU361210"/>
    </source>
</evidence>
<dbReference type="InterPro" id="IPR037218">
    <property type="entry name" value="PTPA_sf"/>
</dbReference>
<sequence length="372" mass="40974">MAATSFKVPTKAILTPDQLVAFQQSATHSDIVAHIQVLNDAVAGVKLGDQCTESAGIQPILRVLDRVEDIARQVPPVSNSASRFGNPAFKTFYDRVQDIAPSLHESLPGLPTQAIPELSVYFQEAWGNRTRIDYGSGMELNFLCWLICLERLGVVKESDHVALVVRVFWRYVQVMRTLQSTYWLEPAGSHGVWGLDDYHFLPFLFGSAQLRGHKYLRPKSIHDPEVVDEYAKDYMYLACIQFINSVKTASLRWHSPMLDDISAVKTWDKVNAGMVKMYLAEVLGKLPVMQHFLFGSLLAYDGPIIAVSADADADDAHRGHAHAHPHGDLGGARQREVGWGDCCGIPVPSVFAAAAAEAGRLAGPGIRPVPFD</sequence>
<dbReference type="GO" id="GO:0005634">
    <property type="term" value="C:nucleus"/>
    <property type="evidence" value="ECO:0007669"/>
    <property type="project" value="TreeGrafter"/>
</dbReference>
<protein>
    <recommendedName>
        <fullName evidence="8">Serine/threonine-protein phosphatase 2A activator</fullName>
        <ecNumber evidence="8">5.2.1.8</ecNumber>
    </recommendedName>
    <alternativeName>
        <fullName evidence="8">Phosphotyrosyl phosphatase activator</fullName>
    </alternativeName>
</protein>
<dbReference type="GO" id="GO:0007052">
    <property type="term" value="P:mitotic spindle organization"/>
    <property type="evidence" value="ECO:0007669"/>
    <property type="project" value="TreeGrafter"/>
</dbReference>
<dbReference type="GO" id="GO:0003755">
    <property type="term" value="F:peptidyl-prolyl cis-trans isomerase activity"/>
    <property type="evidence" value="ECO:0007669"/>
    <property type="project" value="UniProtKB-KW"/>
</dbReference>
<dbReference type="InterPro" id="IPR043170">
    <property type="entry name" value="PTPA_C_lid"/>
</dbReference>
<proteinExistence type="inferred from homology"/>
<dbReference type="RefSeq" id="XP_009550980.1">
    <property type="nucleotide sequence ID" value="XM_009552685.1"/>
</dbReference>
<evidence type="ECO:0000256" key="2">
    <source>
        <dbReference type="ARBA" id="ARBA00004496"/>
    </source>
</evidence>
<dbReference type="AlphaFoldDB" id="W4JV76"/>
<dbReference type="GeneID" id="20677900"/>